<name>A0A917GK37_9GAMM</name>
<dbReference type="PANTHER" id="PTHR38100">
    <property type="entry name" value="HIGH FREQUENCY LYSOGENIZATION PROTEIN HFLD"/>
    <property type="match status" value="1"/>
</dbReference>
<dbReference type="PANTHER" id="PTHR38100:SF1">
    <property type="entry name" value="HIGH FREQUENCY LYSOGENIZATION PROTEIN HFLD"/>
    <property type="match status" value="1"/>
</dbReference>
<evidence type="ECO:0000256" key="1">
    <source>
        <dbReference type="ARBA" id="ARBA00022475"/>
    </source>
</evidence>
<dbReference type="EMBL" id="BMIY01000001">
    <property type="protein sequence ID" value="GGG49327.1"/>
    <property type="molecule type" value="Genomic_DNA"/>
</dbReference>
<dbReference type="Proteomes" id="UP000627715">
    <property type="component" value="Unassembled WGS sequence"/>
</dbReference>
<keyword evidence="1 4" id="KW-1003">Cell membrane</keyword>
<accession>A0A917GK37</accession>
<comment type="caution">
    <text evidence="5">The sequence shown here is derived from an EMBL/GenBank/DDBJ whole genome shotgun (WGS) entry which is preliminary data.</text>
</comment>
<sequence length="222" mass="25642">MSHTNARFSEWEYRNIALSVVTQCAMLVRDLAVEGKADRQLMQQCLRPVYLLDADSVSSLYPEPGNFDAGMKTLQESFDSSGLKQHADVVRYLLGMLVLQQQLRKNKDMMNTVAERINHLAATENQDENPEDLPEQAWHADCAALARLYQDTISRLNFRIHVAGNPEHLREQQVADQIRALLFAGIRSAVLWHQLGGRRWHLFFYKKRIRQCLTGVRRKMLH</sequence>
<reference evidence="5" key="1">
    <citation type="journal article" date="2014" name="Int. J. Syst. Evol. Microbiol.">
        <title>Complete genome sequence of Corynebacterium casei LMG S-19264T (=DSM 44701T), isolated from a smear-ripened cheese.</title>
        <authorList>
            <consortium name="US DOE Joint Genome Institute (JGI-PGF)"/>
            <person name="Walter F."/>
            <person name="Albersmeier A."/>
            <person name="Kalinowski J."/>
            <person name="Ruckert C."/>
        </authorList>
    </citation>
    <scope>NUCLEOTIDE SEQUENCE</scope>
    <source>
        <strain evidence="5">CGMCC 1.15425</strain>
    </source>
</reference>
<dbReference type="OrthoDB" id="9788031at2"/>
<dbReference type="Gene3D" id="1.10.3890.10">
    <property type="entry name" value="HflD-like"/>
    <property type="match status" value="1"/>
</dbReference>
<evidence type="ECO:0000256" key="4">
    <source>
        <dbReference type="HAMAP-Rule" id="MF_00695"/>
    </source>
</evidence>
<proteinExistence type="inferred from homology"/>
<keyword evidence="2 4" id="KW-0963">Cytoplasm</keyword>
<reference evidence="5" key="2">
    <citation type="submission" date="2020-09" db="EMBL/GenBank/DDBJ databases">
        <authorList>
            <person name="Sun Q."/>
            <person name="Zhou Y."/>
        </authorList>
    </citation>
    <scope>NUCLEOTIDE SEQUENCE</scope>
    <source>
        <strain evidence="5">CGMCC 1.15425</strain>
    </source>
</reference>
<evidence type="ECO:0000256" key="3">
    <source>
        <dbReference type="ARBA" id="ARBA00023136"/>
    </source>
</evidence>
<keyword evidence="6" id="KW-1185">Reference proteome</keyword>
<evidence type="ECO:0000313" key="6">
    <source>
        <dbReference type="Proteomes" id="UP000627715"/>
    </source>
</evidence>
<dbReference type="InterPro" id="IPR035932">
    <property type="entry name" value="HflD-like_sf"/>
</dbReference>
<dbReference type="SUPFAM" id="SSF101322">
    <property type="entry name" value="YcfC-like"/>
    <property type="match status" value="1"/>
</dbReference>
<evidence type="ECO:0000313" key="5">
    <source>
        <dbReference type="EMBL" id="GGG49327.1"/>
    </source>
</evidence>
<dbReference type="RefSeq" id="WP_157885726.1">
    <property type="nucleotide sequence ID" value="NZ_BMIY01000001.1"/>
</dbReference>
<comment type="similarity">
    <text evidence="4">Belongs to the HflD family.</text>
</comment>
<evidence type="ECO:0000256" key="2">
    <source>
        <dbReference type="ARBA" id="ARBA00022490"/>
    </source>
</evidence>
<organism evidence="5 6">
    <name type="scientific">Pseudohongiella nitratireducens</name>
    <dbReference type="NCBI Taxonomy" id="1768907"/>
    <lineage>
        <taxon>Bacteria</taxon>
        <taxon>Pseudomonadati</taxon>
        <taxon>Pseudomonadota</taxon>
        <taxon>Gammaproteobacteria</taxon>
        <taxon>Pseudomonadales</taxon>
        <taxon>Pseudohongiellaceae</taxon>
        <taxon>Pseudohongiella</taxon>
    </lineage>
</organism>
<dbReference type="InterPro" id="IPR007451">
    <property type="entry name" value="HflD"/>
</dbReference>
<dbReference type="HAMAP" id="MF_00695">
    <property type="entry name" value="HflD_protein"/>
    <property type="match status" value="1"/>
</dbReference>
<protein>
    <recommendedName>
        <fullName evidence="4">High frequency lysogenization protein HflD homolog</fullName>
    </recommendedName>
</protein>
<dbReference type="GO" id="GO:0005737">
    <property type="term" value="C:cytoplasm"/>
    <property type="evidence" value="ECO:0007669"/>
    <property type="project" value="UniProtKB-SubCell"/>
</dbReference>
<keyword evidence="3 4" id="KW-0472">Membrane</keyword>
<dbReference type="GO" id="GO:0005886">
    <property type="term" value="C:plasma membrane"/>
    <property type="evidence" value="ECO:0007669"/>
    <property type="project" value="UniProtKB-SubCell"/>
</dbReference>
<dbReference type="AlphaFoldDB" id="A0A917GK37"/>
<dbReference type="Pfam" id="PF04356">
    <property type="entry name" value="DUF489"/>
    <property type="match status" value="1"/>
</dbReference>
<comment type="subcellular location">
    <subcellularLocation>
        <location evidence="4">Cytoplasm</location>
    </subcellularLocation>
    <subcellularLocation>
        <location evidence="4">Cell membrane</location>
        <topology evidence="4">Peripheral membrane protein</topology>
        <orientation evidence="4">Cytoplasmic side</orientation>
    </subcellularLocation>
</comment>
<dbReference type="NCBIfam" id="NF001246">
    <property type="entry name" value="PRK00218.1-2"/>
    <property type="match status" value="1"/>
</dbReference>
<gene>
    <name evidence="4 5" type="primary">hflD</name>
    <name evidence="5" type="ORF">GCM10011403_03050</name>
</gene>